<dbReference type="EMBL" id="JBHULS010000003">
    <property type="protein sequence ID" value="MFD2551960.1"/>
    <property type="molecule type" value="Genomic_DNA"/>
</dbReference>
<evidence type="ECO:0000313" key="2">
    <source>
        <dbReference type="EMBL" id="MFD2551960.1"/>
    </source>
</evidence>
<evidence type="ECO:0008006" key="4">
    <source>
        <dbReference type="Google" id="ProtNLM"/>
    </source>
</evidence>
<keyword evidence="1" id="KW-0812">Transmembrane</keyword>
<sequence length="256" mass="28249">MKANEFENNIRKTLEARKTPPSATAWNQLATALDKQNKKPSKSPYWFAGIAASVIGLLMVLATFWPSKNTETTTKPTVVETSADSILKIESKTETTKNVANSEDENKGVVEAIPTNSSVNKHISEKQKVSAKPYASLDENEARELAGTNANVVEKILEEVKQISNNNTRKNTIAQNKDSNVLVDSDLDAEVAALLKQATNRISKNSDSEETNYGNNANSLLAEIEMDLEKSFRDKVFETIKTNFSILKNAVVDRNN</sequence>
<name>A0ABW5KVG1_9FLAO</name>
<protein>
    <recommendedName>
        <fullName evidence="4">Anti-sigma factor</fullName>
    </recommendedName>
</protein>
<evidence type="ECO:0000313" key="3">
    <source>
        <dbReference type="Proteomes" id="UP001597472"/>
    </source>
</evidence>
<keyword evidence="3" id="KW-1185">Reference proteome</keyword>
<organism evidence="2 3">
    <name type="scientific">Bizionia sediminis</name>
    <dbReference type="NCBI Taxonomy" id="1737064"/>
    <lineage>
        <taxon>Bacteria</taxon>
        <taxon>Pseudomonadati</taxon>
        <taxon>Bacteroidota</taxon>
        <taxon>Flavobacteriia</taxon>
        <taxon>Flavobacteriales</taxon>
        <taxon>Flavobacteriaceae</taxon>
        <taxon>Bizionia</taxon>
    </lineage>
</organism>
<keyword evidence="1" id="KW-0472">Membrane</keyword>
<dbReference type="RefSeq" id="WP_376893625.1">
    <property type="nucleotide sequence ID" value="NZ_JBHULS010000003.1"/>
</dbReference>
<feature type="transmembrane region" description="Helical" evidence="1">
    <location>
        <begin position="45"/>
        <end position="65"/>
    </location>
</feature>
<proteinExistence type="predicted"/>
<reference evidence="3" key="1">
    <citation type="journal article" date="2019" name="Int. J. Syst. Evol. Microbiol.">
        <title>The Global Catalogue of Microorganisms (GCM) 10K type strain sequencing project: providing services to taxonomists for standard genome sequencing and annotation.</title>
        <authorList>
            <consortium name="The Broad Institute Genomics Platform"/>
            <consortium name="The Broad Institute Genome Sequencing Center for Infectious Disease"/>
            <person name="Wu L."/>
            <person name="Ma J."/>
        </authorList>
    </citation>
    <scope>NUCLEOTIDE SEQUENCE [LARGE SCALE GENOMIC DNA]</scope>
    <source>
        <strain evidence="3">KCTC 42587</strain>
    </source>
</reference>
<dbReference type="Proteomes" id="UP001597472">
    <property type="component" value="Unassembled WGS sequence"/>
</dbReference>
<gene>
    <name evidence="2" type="ORF">ACFSQP_09040</name>
</gene>
<keyword evidence="1" id="KW-1133">Transmembrane helix</keyword>
<evidence type="ECO:0000256" key="1">
    <source>
        <dbReference type="SAM" id="Phobius"/>
    </source>
</evidence>
<comment type="caution">
    <text evidence="2">The sequence shown here is derived from an EMBL/GenBank/DDBJ whole genome shotgun (WGS) entry which is preliminary data.</text>
</comment>
<accession>A0ABW5KVG1</accession>